<dbReference type="NCBIfam" id="TIGR00231">
    <property type="entry name" value="small_GTP"/>
    <property type="match status" value="1"/>
</dbReference>
<dbReference type="Gene3D" id="3.40.50.300">
    <property type="entry name" value="P-loop containing nucleotide triphosphate hydrolases"/>
    <property type="match status" value="1"/>
</dbReference>
<proteinExistence type="inferred from homology"/>
<dbReference type="OrthoDB" id="18798at2759"/>
<comment type="similarity">
    <text evidence="1">Belongs to the small GTPase superfamily. Ras family.</text>
</comment>
<dbReference type="GO" id="GO:0003925">
    <property type="term" value="F:G protein activity"/>
    <property type="evidence" value="ECO:0007669"/>
    <property type="project" value="UniProtKB-EC"/>
</dbReference>
<keyword evidence="6" id="KW-1185">Reference proteome</keyword>
<dbReference type="SMART" id="SM00173">
    <property type="entry name" value="RAS"/>
    <property type="match status" value="1"/>
</dbReference>
<dbReference type="InterPro" id="IPR005225">
    <property type="entry name" value="Small_GTP-bd"/>
</dbReference>
<dbReference type="GO" id="GO:0005525">
    <property type="term" value="F:GTP binding"/>
    <property type="evidence" value="ECO:0007669"/>
    <property type="project" value="InterPro"/>
</dbReference>
<name>A0A9W9ZMD6_9CNID</name>
<dbReference type="AlphaFoldDB" id="A0A9W9ZMD6"/>
<dbReference type="PROSITE" id="PS51421">
    <property type="entry name" value="RAS"/>
    <property type="match status" value="1"/>
</dbReference>
<dbReference type="InterPro" id="IPR001806">
    <property type="entry name" value="Small_GTPase"/>
</dbReference>
<dbReference type="SMART" id="SM00175">
    <property type="entry name" value="RAB"/>
    <property type="match status" value="1"/>
</dbReference>
<dbReference type="PROSITE" id="PS51419">
    <property type="entry name" value="RAB"/>
    <property type="match status" value="1"/>
</dbReference>
<dbReference type="PANTHER" id="PTHR45704">
    <property type="entry name" value="RAS-LIKE FAMILY MEMBER 11"/>
    <property type="match status" value="1"/>
</dbReference>
<comment type="catalytic activity">
    <reaction evidence="4">
        <text>GTP + H2O = GDP + phosphate + H(+)</text>
        <dbReference type="Rhea" id="RHEA:19669"/>
        <dbReference type="ChEBI" id="CHEBI:15377"/>
        <dbReference type="ChEBI" id="CHEBI:15378"/>
        <dbReference type="ChEBI" id="CHEBI:37565"/>
        <dbReference type="ChEBI" id="CHEBI:43474"/>
        <dbReference type="ChEBI" id="CHEBI:58189"/>
        <dbReference type="EC" id="3.6.5.2"/>
    </reaction>
</comment>
<dbReference type="InterPro" id="IPR027417">
    <property type="entry name" value="P-loop_NTPase"/>
</dbReference>
<evidence type="ECO:0000313" key="5">
    <source>
        <dbReference type="EMBL" id="KAJ7384257.1"/>
    </source>
</evidence>
<protein>
    <recommendedName>
        <fullName evidence="2">small monomeric GTPase</fullName>
        <ecNumber evidence="2">3.6.5.2</ecNumber>
    </recommendedName>
</protein>
<dbReference type="SUPFAM" id="SSF52540">
    <property type="entry name" value="P-loop containing nucleoside triphosphate hydrolases"/>
    <property type="match status" value="1"/>
</dbReference>
<accession>A0A9W9ZMD6</accession>
<evidence type="ECO:0000256" key="1">
    <source>
        <dbReference type="ARBA" id="ARBA00008344"/>
    </source>
</evidence>
<dbReference type="Pfam" id="PF00071">
    <property type="entry name" value="Ras"/>
    <property type="match status" value="1"/>
</dbReference>
<dbReference type="PRINTS" id="PR00449">
    <property type="entry name" value="RASTRNSFRMNG"/>
</dbReference>
<dbReference type="SMART" id="SM00174">
    <property type="entry name" value="RHO"/>
    <property type="match status" value="1"/>
</dbReference>
<evidence type="ECO:0000313" key="6">
    <source>
        <dbReference type="Proteomes" id="UP001163046"/>
    </source>
</evidence>
<evidence type="ECO:0000256" key="4">
    <source>
        <dbReference type="ARBA" id="ARBA00048098"/>
    </source>
</evidence>
<dbReference type="InterPro" id="IPR051065">
    <property type="entry name" value="Ras-related_GTPase"/>
</dbReference>
<organism evidence="5 6">
    <name type="scientific">Desmophyllum pertusum</name>
    <dbReference type="NCBI Taxonomy" id="174260"/>
    <lineage>
        <taxon>Eukaryota</taxon>
        <taxon>Metazoa</taxon>
        <taxon>Cnidaria</taxon>
        <taxon>Anthozoa</taxon>
        <taxon>Hexacorallia</taxon>
        <taxon>Scleractinia</taxon>
        <taxon>Caryophylliina</taxon>
        <taxon>Caryophylliidae</taxon>
        <taxon>Desmophyllum</taxon>
    </lineage>
</organism>
<sequence length="208" mass="23554">MLRRRGSAPAVVLQQHFSEAKGILLRADRIIPPPEPPKLCKAKRVRYTGEAVHFVIITLFFLGKEGVGKSALLVRFSTGRFIHEYDPTLEMTYDMCAEIDEDPAILHITDTASTHEPVYLSQNEGFIIVYAIDEPRTFETAKQLIKLIRELKKQRGQQTAIVLVGNKVDLSHSRSVCKQEAFEFASEYECFFYETSAANDINVKNCLS</sequence>
<keyword evidence="3" id="KW-0378">Hydrolase</keyword>
<comment type="caution">
    <text evidence="5">The sequence shown here is derived from an EMBL/GenBank/DDBJ whole genome shotgun (WGS) entry which is preliminary data.</text>
</comment>
<evidence type="ECO:0000256" key="3">
    <source>
        <dbReference type="ARBA" id="ARBA00022801"/>
    </source>
</evidence>
<gene>
    <name evidence="5" type="ORF">OS493_022889</name>
</gene>
<dbReference type="EC" id="3.6.5.2" evidence="2"/>
<evidence type="ECO:0000256" key="2">
    <source>
        <dbReference type="ARBA" id="ARBA00011984"/>
    </source>
</evidence>
<dbReference type="Proteomes" id="UP001163046">
    <property type="component" value="Unassembled WGS sequence"/>
</dbReference>
<reference evidence="5" key="1">
    <citation type="submission" date="2023-01" db="EMBL/GenBank/DDBJ databases">
        <title>Genome assembly of the deep-sea coral Lophelia pertusa.</title>
        <authorList>
            <person name="Herrera S."/>
            <person name="Cordes E."/>
        </authorList>
    </citation>
    <scope>NUCLEOTIDE SEQUENCE</scope>
    <source>
        <strain evidence="5">USNM1676648</strain>
        <tissue evidence="5">Polyp</tissue>
    </source>
</reference>
<dbReference type="EMBL" id="MU825889">
    <property type="protein sequence ID" value="KAJ7384257.1"/>
    <property type="molecule type" value="Genomic_DNA"/>
</dbReference>